<protein>
    <submittedName>
        <fullName evidence="5">Aminopentol aminotransferase</fullName>
    </submittedName>
    <submittedName>
        <fullName evidence="4">Glutamate-1-semialdehyde 2,1-aminomutase</fullName>
    </submittedName>
</protein>
<keyword evidence="2 3" id="KW-0663">Pyridoxal phosphate</keyword>
<dbReference type="RefSeq" id="WP_053962306.1">
    <property type="nucleotide sequence ID" value="NZ_CAJPTR010000005.1"/>
</dbReference>
<proteinExistence type="inferred from homology"/>
<dbReference type="InterPro" id="IPR015422">
    <property type="entry name" value="PyrdxlP-dep_Trfase_small"/>
</dbReference>
<comment type="cofactor">
    <cofactor evidence="1">
        <name>pyridoxal 5'-phosphate</name>
        <dbReference type="ChEBI" id="CHEBI:597326"/>
    </cofactor>
</comment>
<reference evidence="4 6" key="1">
    <citation type="journal article" date="2015" name="Genome Announc.">
        <title>Complete Genome Sequences for Two Strains of a Novel Fastidious, Partially Acid-Fast, Gram-Positive Corynebacterineae Bacterium, Derived from Human Clinical Samples.</title>
        <authorList>
            <person name="Nicholson A.C."/>
            <person name="Bell M."/>
            <person name="Humrighouse B.W."/>
            <person name="McQuiston J.R."/>
        </authorList>
    </citation>
    <scope>NUCLEOTIDE SEQUENCE [LARGE SCALE GENOMIC DNA]</scope>
    <source>
        <strain evidence="4 6">X1698</strain>
    </source>
</reference>
<dbReference type="EMBL" id="LR584267">
    <property type="protein sequence ID" value="VHO01293.1"/>
    <property type="molecule type" value="Genomic_DNA"/>
</dbReference>
<evidence type="ECO:0000256" key="3">
    <source>
        <dbReference type="RuleBase" id="RU003560"/>
    </source>
</evidence>
<dbReference type="GO" id="GO:0030170">
    <property type="term" value="F:pyridoxal phosphate binding"/>
    <property type="evidence" value="ECO:0007669"/>
    <property type="project" value="InterPro"/>
</dbReference>
<dbReference type="InterPro" id="IPR005814">
    <property type="entry name" value="Aminotrans_3"/>
</dbReference>
<dbReference type="Gene3D" id="3.90.1150.10">
    <property type="entry name" value="Aspartate Aminotransferase, domain 1"/>
    <property type="match status" value="1"/>
</dbReference>
<evidence type="ECO:0000313" key="6">
    <source>
        <dbReference type="Proteomes" id="UP000068137"/>
    </source>
</evidence>
<dbReference type="Proteomes" id="UP000068137">
    <property type="component" value="Chromosome"/>
</dbReference>
<comment type="similarity">
    <text evidence="3">Belongs to the class-III pyridoxal-phosphate-dependent aminotransferase family.</text>
</comment>
<sequence>MEIFDYPKNREAFARATKVIPGGIYGHLGPTEGCHIPASAYPFYSDHAKGAYIWDLDGNKFIDHMAAYGPMIQGYADDDINEAAFKACRTGDCITLPGTLSINLAELLVDTVNIADWALFAKNGGDVTNLAMMTARSATGRDKIIMYNGSYHGVNMWMQHEGDPGVSSADVSNNIYIDWNNLQQLKDVIAANEGEIAGLIAMPYLHCAFGDNILPAPGYWEQVRKLCTDNGIVLIVDDVRAGWRLDLQGSDHFFGFEADLICFCKALANGWNVSALCGKDSLKDACSAVMYTGSYWHTAAPFAAAIANITKLRNHEDACGHMRVIGEGIMSGMEKVAANHGFHMVTSGEPSLFYIRLADDNNFKLHQEFVAEAVKRGALLASHHNHFTNLSETQEDVDKTIEICDEALSVVASRHPDMGFTV</sequence>
<reference evidence="5 7" key="3">
    <citation type="submission" date="2019-04" db="EMBL/GenBank/DDBJ databases">
        <authorList>
            <person name="Seth-Smith MB H."/>
            <person name="Seth-Smith H."/>
        </authorList>
    </citation>
    <scope>NUCLEOTIDE SEQUENCE [LARGE SCALE GENOMIC DNA]</scope>
    <source>
        <strain evidence="5">USB-603019</strain>
    </source>
</reference>
<accession>A0A0M4M8T1</accession>
<evidence type="ECO:0000313" key="5">
    <source>
        <dbReference type="EMBL" id="VHO01293.1"/>
    </source>
</evidence>
<dbReference type="PATRIC" id="fig|1528099.3.peg.1275"/>
<evidence type="ECO:0000256" key="1">
    <source>
        <dbReference type="ARBA" id="ARBA00001933"/>
    </source>
</evidence>
<gene>
    <name evidence="5" type="primary">fumI</name>
    <name evidence="4" type="ORF">AL705_06460</name>
    <name evidence="5" type="ORF">LC603019_01279</name>
</gene>
<dbReference type="KEGG" id="cbq:AL705_06460"/>
<keyword evidence="7" id="KW-1185">Reference proteome</keyword>
<dbReference type="STRING" id="1528099.AL705_06460"/>
<organism evidence="4 6">
    <name type="scientific">Lawsonella clevelandensis</name>
    <dbReference type="NCBI Taxonomy" id="1528099"/>
    <lineage>
        <taxon>Bacteria</taxon>
        <taxon>Bacillati</taxon>
        <taxon>Actinomycetota</taxon>
        <taxon>Actinomycetes</taxon>
        <taxon>Mycobacteriales</taxon>
        <taxon>Lawsonellaceae</taxon>
        <taxon>Lawsonella</taxon>
    </lineage>
</organism>
<dbReference type="SUPFAM" id="SSF53383">
    <property type="entry name" value="PLP-dependent transferases"/>
    <property type="match status" value="1"/>
</dbReference>
<name>A0A0M4M8T1_9ACTN</name>
<dbReference type="InterPro" id="IPR015424">
    <property type="entry name" value="PyrdxlP-dep_Trfase"/>
</dbReference>
<dbReference type="Proteomes" id="UP000324288">
    <property type="component" value="Chromosome"/>
</dbReference>
<dbReference type="OrthoDB" id="9801052at2"/>
<keyword evidence="5" id="KW-0808">Transferase</keyword>
<dbReference type="PANTHER" id="PTHR43713">
    <property type="entry name" value="GLUTAMATE-1-SEMIALDEHYDE 2,1-AMINOMUTASE"/>
    <property type="match status" value="1"/>
</dbReference>
<reference evidence="4" key="2">
    <citation type="journal article" date="2016" name="Int. J. Syst. Evol. Microbiol.">
        <title>Lawsonella clevelandensis gen. nov., sp. nov., a new member of the suborder Corynebacterineae isolated from human abscesses.</title>
        <authorList>
            <person name="Bell M.E."/>
            <person name="Bernard K.A."/>
            <person name="Harrington S.M."/>
            <person name="Patel N.B."/>
            <person name="Tucker T.A."/>
            <person name="Metcalfe M.G."/>
            <person name="McQuiston J.R."/>
        </authorList>
    </citation>
    <scope>NUCLEOTIDE SEQUENCE</scope>
    <source>
        <strain evidence="4">X1698</strain>
    </source>
</reference>
<dbReference type="AlphaFoldDB" id="A0A0M4M8T1"/>
<dbReference type="Pfam" id="PF00202">
    <property type="entry name" value="Aminotran_3"/>
    <property type="match status" value="1"/>
</dbReference>
<dbReference type="InterPro" id="IPR015421">
    <property type="entry name" value="PyrdxlP-dep_Trfase_major"/>
</dbReference>
<keyword evidence="5" id="KW-0032">Aminotransferase</keyword>
<evidence type="ECO:0000313" key="7">
    <source>
        <dbReference type="Proteomes" id="UP000324288"/>
    </source>
</evidence>
<dbReference type="PANTHER" id="PTHR43713:SF3">
    <property type="entry name" value="GLUTAMATE-1-SEMIALDEHYDE 2,1-AMINOMUTASE 1, CHLOROPLASTIC-RELATED"/>
    <property type="match status" value="1"/>
</dbReference>
<dbReference type="Gene3D" id="3.40.640.10">
    <property type="entry name" value="Type I PLP-dependent aspartate aminotransferase-like (Major domain)"/>
    <property type="match status" value="1"/>
</dbReference>
<dbReference type="GeneID" id="84895182"/>
<evidence type="ECO:0000313" key="4">
    <source>
        <dbReference type="EMBL" id="ALE19263.1"/>
    </source>
</evidence>
<evidence type="ECO:0000256" key="2">
    <source>
        <dbReference type="ARBA" id="ARBA00022898"/>
    </source>
</evidence>
<dbReference type="EMBL" id="CP012390">
    <property type="protein sequence ID" value="ALE19263.1"/>
    <property type="molecule type" value="Genomic_DNA"/>
</dbReference>
<dbReference type="GO" id="GO:0008483">
    <property type="term" value="F:transaminase activity"/>
    <property type="evidence" value="ECO:0007669"/>
    <property type="project" value="UniProtKB-KW"/>
</dbReference>